<evidence type="ECO:0000256" key="4">
    <source>
        <dbReference type="RuleBase" id="RU004003"/>
    </source>
</evidence>
<dbReference type="PROSITE" id="PS51257">
    <property type="entry name" value="PROKAR_LIPOPROTEIN"/>
    <property type="match status" value="1"/>
</dbReference>
<feature type="domain" description="Type II/III secretion system secretin-like" evidence="6">
    <location>
        <begin position="381"/>
        <end position="517"/>
    </location>
</feature>
<comment type="subcellular location">
    <subcellularLocation>
        <location evidence="1">Membrane</location>
    </subcellularLocation>
</comment>
<organism evidence="7 8">
    <name type="scientific">Variovorax ginsengisoli</name>
    <dbReference type="NCBI Taxonomy" id="363844"/>
    <lineage>
        <taxon>Bacteria</taxon>
        <taxon>Pseudomonadati</taxon>
        <taxon>Pseudomonadota</taxon>
        <taxon>Betaproteobacteria</taxon>
        <taxon>Burkholderiales</taxon>
        <taxon>Comamonadaceae</taxon>
        <taxon>Variovorax</taxon>
    </lineage>
</organism>
<sequence length="524" mass="55709">MKSIRLALLPVAFAALAGCAYQERVRVDAASADKDIAAKRNAMVDQIKDSERVRIAAQDVARPFIAGNQEPLAREMKMPSALRRSVPITANFQRGAVDLQTALNQVAEASGLIITATPDALLPPSQFSAKMAAKDAPIMGPSRVQLQASNVPLWQLLDDIARQADVSWRPVATGAEFYRVKTQIFHLQAIPQVATTSATLGRNGGSNTVFESQSKTGFSTKDQNMIVGMRDTIDALLTMSGKAVISQESQTLVVTDTAKALARVAKYVEDQNKLMSRRVRVLIESIEVTTRDDNDYGMDWNLIYKAANSAISVASPASLVASQVGTTSWARTAGTMTGSDAVVQALNEVGTVVNRRSFPFTTTSGRPVTQAIRTTFNYVDQVQATAVSSSIISTSAQAPTVTQKEETVGTFVTLVPTAKADGTIFLSVSFDVTSAQPLKAFTVGSGDSAVTVQQKTIDGQGVIQEVPVRSGQTVVIGGIESNSNSVTNRRLGANLPLALGGSDQGRNTKSRMVLLVTAIAEEGV</sequence>
<keyword evidence="3" id="KW-0472">Membrane</keyword>
<gene>
    <name evidence="7" type="ORF">Q2T77_25640</name>
</gene>
<evidence type="ECO:0000256" key="5">
    <source>
        <dbReference type="SAM" id="SignalP"/>
    </source>
</evidence>
<dbReference type="Proteomes" id="UP001169027">
    <property type="component" value="Unassembled WGS sequence"/>
</dbReference>
<dbReference type="Pfam" id="PF00263">
    <property type="entry name" value="Secretin"/>
    <property type="match status" value="1"/>
</dbReference>
<evidence type="ECO:0000313" key="8">
    <source>
        <dbReference type="Proteomes" id="UP001169027"/>
    </source>
</evidence>
<dbReference type="InterPro" id="IPR004846">
    <property type="entry name" value="T2SS/T3SS_dom"/>
</dbReference>
<protein>
    <recommendedName>
        <fullName evidence="6">Type II/III secretion system secretin-like domain-containing protein</fullName>
    </recommendedName>
</protein>
<comment type="caution">
    <text evidence="7">The sequence shown here is derived from an EMBL/GenBank/DDBJ whole genome shotgun (WGS) entry which is preliminary data.</text>
</comment>
<dbReference type="InterPro" id="IPR050810">
    <property type="entry name" value="Bact_Secretion_Sys_Channel"/>
</dbReference>
<feature type="chain" id="PRO_5047099557" description="Type II/III secretion system secretin-like domain-containing protein" evidence="5">
    <location>
        <begin position="18"/>
        <end position="524"/>
    </location>
</feature>
<dbReference type="EMBL" id="JAUKVY010000021">
    <property type="protein sequence ID" value="MDO1535672.1"/>
    <property type="molecule type" value="Genomic_DNA"/>
</dbReference>
<dbReference type="PANTHER" id="PTHR30332:SF24">
    <property type="entry name" value="SECRETIN GSPD-RELATED"/>
    <property type="match status" value="1"/>
</dbReference>
<evidence type="ECO:0000313" key="7">
    <source>
        <dbReference type="EMBL" id="MDO1535672.1"/>
    </source>
</evidence>
<evidence type="ECO:0000256" key="3">
    <source>
        <dbReference type="ARBA" id="ARBA00023136"/>
    </source>
</evidence>
<evidence type="ECO:0000256" key="1">
    <source>
        <dbReference type="ARBA" id="ARBA00004370"/>
    </source>
</evidence>
<comment type="similarity">
    <text evidence="4">Belongs to the bacterial secretin family.</text>
</comment>
<keyword evidence="2 5" id="KW-0732">Signal</keyword>
<reference evidence="7" key="1">
    <citation type="submission" date="2023-06" db="EMBL/GenBank/DDBJ databases">
        <authorList>
            <person name="Jiang Y."/>
            <person name="Liu Q."/>
        </authorList>
    </citation>
    <scope>NUCLEOTIDE SEQUENCE</scope>
    <source>
        <strain evidence="7">CGMCC 1.12090</strain>
    </source>
</reference>
<feature type="signal peptide" evidence="5">
    <location>
        <begin position="1"/>
        <end position="17"/>
    </location>
</feature>
<dbReference type="PANTHER" id="PTHR30332">
    <property type="entry name" value="PROBABLE GENERAL SECRETION PATHWAY PROTEIN D"/>
    <property type="match status" value="1"/>
</dbReference>
<proteinExistence type="inferred from homology"/>
<name>A0ABT8SCD1_9BURK</name>
<keyword evidence="8" id="KW-1185">Reference proteome</keyword>
<dbReference type="RefSeq" id="WP_301813461.1">
    <property type="nucleotide sequence ID" value="NZ_JAUJZH010000021.1"/>
</dbReference>
<accession>A0ABT8SCD1</accession>
<evidence type="ECO:0000259" key="6">
    <source>
        <dbReference type="Pfam" id="PF00263"/>
    </source>
</evidence>
<evidence type="ECO:0000256" key="2">
    <source>
        <dbReference type="ARBA" id="ARBA00022729"/>
    </source>
</evidence>